<keyword evidence="3" id="KW-1185">Reference proteome</keyword>
<sequence length="243" mass="27095">MALKYVTPILTHSTRAVRNQVSAAIKLSRARKPKRAKVKVIRKPSTSAVMSRMSPWVCYVARYNRWTCGNSEPGWWGGSPIKAIFDSISLLPFGHLKLGAQVLRRPTAQFNACFHLSSKIKALVSKLARYSLPVLLQVPQVRTQELKCYVPSERPIFNRMMPLNAPRGVLMLIIYVSMMNALYMRRTRSEYPLYGTTGPAGLCFGQKKSDFGPYFQGSFIDTAIISGGLVSGLNLSSRGNMSD</sequence>
<evidence type="ECO:0000313" key="2">
    <source>
        <dbReference type="EMBL" id="KAJ7187503.1"/>
    </source>
</evidence>
<proteinExistence type="predicted"/>
<comment type="caution">
    <text evidence="2">The sequence shown here is derived from an EMBL/GenBank/DDBJ whole genome shotgun (WGS) entry which is preliminary data.</text>
</comment>
<keyword evidence="1" id="KW-0472">Membrane</keyword>
<dbReference type="Proteomes" id="UP001219525">
    <property type="component" value="Unassembled WGS sequence"/>
</dbReference>
<name>A0AAD6UKF4_9AGAR</name>
<accession>A0AAD6UKF4</accession>
<protein>
    <submittedName>
        <fullName evidence="2">Uncharacterized protein</fullName>
    </submittedName>
</protein>
<dbReference type="EMBL" id="JARJCW010000196">
    <property type="protein sequence ID" value="KAJ7187503.1"/>
    <property type="molecule type" value="Genomic_DNA"/>
</dbReference>
<keyword evidence="1" id="KW-1133">Transmembrane helix</keyword>
<evidence type="ECO:0000256" key="1">
    <source>
        <dbReference type="SAM" id="Phobius"/>
    </source>
</evidence>
<evidence type="ECO:0000313" key="3">
    <source>
        <dbReference type="Proteomes" id="UP001219525"/>
    </source>
</evidence>
<dbReference type="AlphaFoldDB" id="A0AAD6UKF4"/>
<reference evidence="2" key="1">
    <citation type="submission" date="2023-03" db="EMBL/GenBank/DDBJ databases">
        <title>Massive genome expansion in bonnet fungi (Mycena s.s.) driven by repeated elements and novel gene families across ecological guilds.</title>
        <authorList>
            <consortium name="Lawrence Berkeley National Laboratory"/>
            <person name="Harder C.B."/>
            <person name="Miyauchi S."/>
            <person name="Viragh M."/>
            <person name="Kuo A."/>
            <person name="Thoen E."/>
            <person name="Andreopoulos B."/>
            <person name="Lu D."/>
            <person name="Skrede I."/>
            <person name="Drula E."/>
            <person name="Henrissat B."/>
            <person name="Morin E."/>
            <person name="Kohler A."/>
            <person name="Barry K."/>
            <person name="LaButti K."/>
            <person name="Morin E."/>
            <person name="Salamov A."/>
            <person name="Lipzen A."/>
            <person name="Mereny Z."/>
            <person name="Hegedus B."/>
            <person name="Baldrian P."/>
            <person name="Stursova M."/>
            <person name="Weitz H."/>
            <person name="Taylor A."/>
            <person name="Grigoriev I.V."/>
            <person name="Nagy L.G."/>
            <person name="Martin F."/>
            <person name="Kauserud H."/>
        </authorList>
    </citation>
    <scope>NUCLEOTIDE SEQUENCE</scope>
    <source>
        <strain evidence="2">9144</strain>
    </source>
</reference>
<keyword evidence="1" id="KW-0812">Transmembrane</keyword>
<organism evidence="2 3">
    <name type="scientific">Mycena pura</name>
    <dbReference type="NCBI Taxonomy" id="153505"/>
    <lineage>
        <taxon>Eukaryota</taxon>
        <taxon>Fungi</taxon>
        <taxon>Dikarya</taxon>
        <taxon>Basidiomycota</taxon>
        <taxon>Agaricomycotina</taxon>
        <taxon>Agaricomycetes</taxon>
        <taxon>Agaricomycetidae</taxon>
        <taxon>Agaricales</taxon>
        <taxon>Marasmiineae</taxon>
        <taxon>Mycenaceae</taxon>
        <taxon>Mycena</taxon>
    </lineage>
</organism>
<gene>
    <name evidence="2" type="ORF">GGX14DRAFT_409135</name>
</gene>
<feature type="transmembrane region" description="Helical" evidence="1">
    <location>
        <begin position="165"/>
        <end position="183"/>
    </location>
</feature>